<evidence type="ECO:0000256" key="2">
    <source>
        <dbReference type="SAM" id="MobiDB-lite"/>
    </source>
</evidence>
<comment type="similarity">
    <text evidence="1">Belongs to the CSN7/EIF3M family. CSN7 subfamily.</text>
</comment>
<accession>A0ABQ5GV54</accession>
<feature type="domain" description="PCI" evidence="3">
    <location>
        <begin position="1"/>
        <end position="61"/>
    </location>
</feature>
<dbReference type="Pfam" id="PF18005">
    <property type="entry name" value="eIF3m_C_helix"/>
    <property type="match status" value="1"/>
</dbReference>
<dbReference type="InterPro" id="IPR040750">
    <property type="entry name" value="eIF3m_C_helix"/>
</dbReference>
<organism evidence="4 5">
    <name type="scientific">Tanacetum coccineum</name>
    <dbReference type="NCBI Taxonomy" id="301880"/>
    <lineage>
        <taxon>Eukaryota</taxon>
        <taxon>Viridiplantae</taxon>
        <taxon>Streptophyta</taxon>
        <taxon>Embryophyta</taxon>
        <taxon>Tracheophyta</taxon>
        <taxon>Spermatophyta</taxon>
        <taxon>Magnoliopsida</taxon>
        <taxon>eudicotyledons</taxon>
        <taxon>Gunneridae</taxon>
        <taxon>Pentapetalae</taxon>
        <taxon>asterids</taxon>
        <taxon>campanulids</taxon>
        <taxon>Asterales</taxon>
        <taxon>Asteraceae</taxon>
        <taxon>Asteroideae</taxon>
        <taxon>Anthemideae</taxon>
        <taxon>Anthemidinae</taxon>
        <taxon>Tanacetum</taxon>
    </lineage>
</organism>
<dbReference type="SMART" id="SM00088">
    <property type="entry name" value="PINT"/>
    <property type="match status" value="1"/>
</dbReference>
<dbReference type="Pfam" id="PF01399">
    <property type="entry name" value="PCI"/>
    <property type="match status" value="1"/>
</dbReference>
<dbReference type="PROSITE" id="PS50250">
    <property type="entry name" value="PCI"/>
    <property type="match status" value="1"/>
</dbReference>
<name>A0ABQ5GV54_9ASTR</name>
<keyword evidence="5" id="KW-1185">Reference proteome</keyword>
<dbReference type="PANTHER" id="PTHR15350:SF2">
    <property type="entry name" value="EUKARYOTIC TRANSLATION INITIATION FACTOR 3 SUBUNIT M"/>
    <property type="match status" value="1"/>
</dbReference>
<dbReference type="SUPFAM" id="SSF50729">
    <property type="entry name" value="PH domain-like"/>
    <property type="match status" value="2"/>
</dbReference>
<comment type="caution">
    <text evidence="4">The sequence shown here is derived from an EMBL/GenBank/DDBJ whole genome shotgun (WGS) entry which is preliminary data.</text>
</comment>
<dbReference type="PANTHER" id="PTHR15350">
    <property type="entry name" value="COP9 SIGNALOSOME COMPLEX SUBUNIT 7/DENDRITIC CELL PROTEIN GA17"/>
    <property type="match status" value="1"/>
</dbReference>
<feature type="compositionally biased region" description="Basic and acidic residues" evidence="2">
    <location>
        <begin position="292"/>
        <end position="334"/>
    </location>
</feature>
<dbReference type="InterPro" id="IPR045237">
    <property type="entry name" value="COPS7/eIF3m"/>
</dbReference>
<dbReference type="Gene3D" id="2.30.29.30">
    <property type="entry name" value="Pleckstrin-homology domain (PH domain)/Phosphotyrosine-binding domain (PTB)"/>
    <property type="match status" value="1"/>
</dbReference>
<gene>
    <name evidence="4" type="ORF">Tco_1045497</name>
</gene>
<evidence type="ECO:0000313" key="5">
    <source>
        <dbReference type="Proteomes" id="UP001151760"/>
    </source>
</evidence>
<dbReference type="Proteomes" id="UP001151760">
    <property type="component" value="Unassembled WGS sequence"/>
</dbReference>
<evidence type="ECO:0000259" key="3">
    <source>
        <dbReference type="PROSITE" id="PS50250"/>
    </source>
</evidence>
<dbReference type="InterPro" id="IPR000717">
    <property type="entry name" value="PCI_dom"/>
</dbReference>
<reference evidence="4" key="2">
    <citation type="submission" date="2022-01" db="EMBL/GenBank/DDBJ databases">
        <authorList>
            <person name="Yamashiro T."/>
            <person name="Shiraishi A."/>
            <person name="Satake H."/>
            <person name="Nakayama K."/>
        </authorList>
    </citation>
    <scope>NUCLEOTIDE SEQUENCE</scope>
</reference>
<dbReference type="InterPro" id="IPR011993">
    <property type="entry name" value="PH-like_dom_sf"/>
</dbReference>
<feature type="region of interest" description="Disordered" evidence="2">
    <location>
        <begin position="290"/>
        <end position="334"/>
    </location>
</feature>
<reference evidence="4" key="1">
    <citation type="journal article" date="2022" name="Int. J. Mol. Sci.">
        <title>Draft Genome of Tanacetum Coccineum: Genomic Comparison of Closely Related Tanacetum-Family Plants.</title>
        <authorList>
            <person name="Yamashiro T."/>
            <person name="Shiraishi A."/>
            <person name="Nakayama K."/>
            <person name="Satake H."/>
        </authorList>
    </citation>
    <scope>NUCLEOTIDE SEQUENCE</scope>
</reference>
<evidence type="ECO:0000313" key="4">
    <source>
        <dbReference type="EMBL" id="GJT78772.1"/>
    </source>
</evidence>
<dbReference type="EMBL" id="BQNB010018833">
    <property type="protein sequence ID" value="GJT78772.1"/>
    <property type="molecule type" value="Genomic_DNA"/>
</dbReference>
<evidence type="ECO:0000256" key="1">
    <source>
        <dbReference type="ARBA" id="ARBA00008482"/>
    </source>
</evidence>
<protein>
    <submittedName>
        <fullName evidence="4">Eukaryotic translation initiation factor 3 subunit M-like protein</fullName>
    </submittedName>
</protein>
<proteinExistence type="inferred from homology"/>
<sequence>MSLVDLAFDDSTQIPYSAVKDTLQIEDDEVESWLVKEITAKLVDCKIDQMNQVVIVSRCTNRVFGPSHWLALRTKLTNWRGNIANVITTIQADKVTKEGTQLMHGDCSFEEGSVYLKVRSARKPKLCPFRLSTDEKTLMWFSGKDGKHLHLSSVRSIIRGHQTLSVYQDNAIVALKRELIFYSTVREGTLNSARSGYPQYVSEEKIACLYEKHLHLRSVTSIIRRHQVRKVQPERESHSFSLIYMTNQAQCSLDLICKNKVQADSWTNSGRQKKNSHLGVKSSWIGEFSSGLEKEKVERDREREREREKDKSKHKEKKNEDVADGRRDEEKIQV</sequence>